<dbReference type="Proteomes" id="UP000035479">
    <property type="component" value="Plasmid pCAV1151-215"/>
</dbReference>
<dbReference type="InterPro" id="IPR029016">
    <property type="entry name" value="GAF-like_dom_sf"/>
</dbReference>
<evidence type="ECO:0000313" key="2">
    <source>
        <dbReference type="EMBL" id="AKL10045.1"/>
    </source>
</evidence>
<organism evidence="2 3">
    <name type="scientific">Phytobacter ursingii</name>
    <dbReference type="NCBI Taxonomy" id="1972431"/>
    <lineage>
        <taxon>Bacteria</taxon>
        <taxon>Pseudomonadati</taxon>
        <taxon>Pseudomonadota</taxon>
        <taxon>Gammaproteobacteria</taxon>
        <taxon>Enterobacterales</taxon>
        <taxon>Enterobacteriaceae</taxon>
        <taxon>Phytobacter</taxon>
    </lineage>
</organism>
<dbReference type="Pfam" id="PF00990">
    <property type="entry name" value="GGDEF"/>
    <property type="match status" value="1"/>
</dbReference>
<dbReference type="SUPFAM" id="SSF55073">
    <property type="entry name" value="Nucleotide cyclase"/>
    <property type="match status" value="1"/>
</dbReference>
<accession>A0AAC8QJK4</accession>
<dbReference type="Gene3D" id="3.30.70.270">
    <property type="match status" value="1"/>
</dbReference>
<geneLocation type="plasmid" evidence="2 3">
    <name>pCAV1151-215</name>
</geneLocation>
<name>A0AAC8QJK4_9ENTR</name>
<dbReference type="InterPro" id="IPR003018">
    <property type="entry name" value="GAF"/>
</dbReference>
<reference evidence="2 3" key="1">
    <citation type="submission" date="2015-06" db="EMBL/GenBank/DDBJ databases">
        <title>Rapid spread of a carbapenem resistance gene driven by multiple levels of genetic mobility.</title>
        <authorList>
            <person name="Sheppard A.E."/>
            <person name="Stoesser N."/>
            <person name="Wilson D."/>
            <person name="Sebra R."/>
            <person name="Kasarskis A."/>
            <person name="Anson L."/>
            <person name="Giess A."/>
            <person name="Pankhurst L."/>
            <person name="Vaughan A."/>
            <person name="Grim C.J."/>
            <person name="Cox H."/>
            <person name="Yeh A."/>
            <person name="Sifri C.D."/>
            <person name="Walker S."/>
            <person name="Peto T.E."/>
            <person name="Crook D.W."/>
            <person name="Mathers A.J."/>
        </authorList>
    </citation>
    <scope>NUCLEOTIDE SEQUENCE [LARGE SCALE GENOMIC DNA]</scope>
    <source>
        <strain evidence="2 3">CAV1151</strain>
        <plasmid evidence="2 3">pCAV1151-215</plasmid>
    </source>
</reference>
<dbReference type="KEGG" id="kin:AB182_01465"/>
<dbReference type="PROSITE" id="PS50887">
    <property type="entry name" value="GGDEF"/>
    <property type="match status" value="1"/>
</dbReference>
<dbReference type="CDD" id="cd01949">
    <property type="entry name" value="GGDEF"/>
    <property type="match status" value="1"/>
</dbReference>
<sequence length="324" mass="36277">MKMLPVNDAKRLHSLYMLDLPDNREEKRFDRLTRVARRCLSAPVGLISLIEKDRPALMFCSGLNEKDASQVVSFCDCVVHSEEMLVVEDASADERFNANLLVTGVPFIRFYAGCPLRLPGGDIAGTLCVVDTRPRIPDGEELTLLKDIAALVEEEFYIISLALTDALTGVLNRRGFYKKCEPWITLKKKRKQAFCIILFDLDNLKPVNDKYGHVAGDQLLQQFAGILRRSTGQGDILARLGGDEFVVLTDCSDMREIILFTEKMSNLTSLYNQNNGSSLPLSYSWGVSINTPGDTVPLSDMLIQSDRNMYDNKRAKKSVSLPET</sequence>
<evidence type="ECO:0000313" key="3">
    <source>
        <dbReference type="Proteomes" id="UP000035479"/>
    </source>
</evidence>
<dbReference type="AlphaFoldDB" id="A0AAC8QJK4"/>
<gene>
    <name evidence="2" type="ORF">AB182_01465</name>
</gene>
<dbReference type="Gene3D" id="3.30.450.40">
    <property type="match status" value="1"/>
</dbReference>
<dbReference type="InterPro" id="IPR000160">
    <property type="entry name" value="GGDEF_dom"/>
</dbReference>
<dbReference type="SMART" id="SM00065">
    <property type="entry name" value="GAF"/>
    <property type="match status" value="1"/>
</dbReference>
<keyword evidence="2" id="KW-0614">Plasmid</keyword>
<dbReference type="InterPro" id="IPR029787">
    <property type="entry name" value="Nucleotide_cyclase"/>
</dbReference>
<protein>
    <recommendedName>
        <fullName evidence="1">GGDEF domain-containing protein</fullName>
    </recommendedName>
</protein>
<dbReference type="PANTHER" id="PTHR43102:SF2">
    <property type="entry name" value="GAF DOMAIN-CONTAINING PROTEIN"/>
    <property type="match status" value="1"/>
</dbReference>
<dbReference type="NCBIfam" id="TIGR00254">
    <property type="entry name" value="GGDEF"/>
    <property type="match status" value="1"/>
</dbReference>
<dbReference type="InterPro" id="IPR043128">
    <property type="entry name" value="Rev_trsase/Diguanyl_cyclase"/>
</dbReference>
<dbReference type="SMART" id="SM00267">
    <property type="entry name" value="GGDEF"/>
    <property type="match status" value="1"/>
</dbReference>
<dbReference type="Pfam" id="PF01590">
    <property type="entry name" value="GAF"/>
    <property type="match status" value="1"/>
</dbReference>
<evidence type="ECO:0000259" key="1">
    <source>
        <dbReference type="PROSITE" id="PS50887"/>
    </source>
</evidence>
<dbReference type="PANTHER" id="PTHR43102">
    <property type="entry name" value="SLR1143 PROTEIN"/>
    <property type="match status" value="1"/>
</dbReference>
<feature type="domain" description="GGDEF" evidence="1">
    <location>
        <begin position="192"/>
        <end position="324"/>
    </location>
</feature>
<proteinExistence type="predicted"/>
<dbReference type="EMBL" id="CP011600">
    <property type="protein sequence ID" value="AKL10045.1"/>
    <property type="molecule type" value="Genomic_DNA"/>
</dbReference>
<dbReference type="SUPFAM" id="SSF55781">
    <property type="entry name" value="GAF domain-like"/>
    <property type="match status" value="1"/>
</dbReference>